<gene>
    <name evidence="7" type="ORF">ATK74_0265</name>
</gene>
<keyword evidence="2 6" id="KW-0812">Transmembrane</keyword>
<organism evidence="7 8">
    <name type="scientific">Propionicimonas paludicola</name>
    <dbReference type="NCBI Taxonomy" id="185243"/>
    <lineage>
        <taxon>Bacteria</taxon>
        <taxon>Bacillati</taxon>
        <taxon>Actinomycetota</taxon>
        <taxon>Actinomycetes</taxon>
        <taxon>Propionibacteriales</taxon>
        <taxon>Nocardioidaceae</taxon>
        <taxon>Propionicimonas</taxon>
    </lineage>
</organism>
<accession>A0A2A9CNT6</accession>
<evidence type="ECO:0000256" key="6">
    <source>
        <dbReference type="SAM" id="Phobius"/>
    </source>
</evidence>
<evidence type="ECO:0000256" key="1">
    <source>
        <dbReference type="ARBA" id="ARBA00004141"/>
    </source>
</evidence>
<evidence type="ECO:0000256" key="3">
    <source>
        <dbReference type="ARBA" id="ARBA00022989"/>
    </source>
</evidence>
<evidence type="ECO:0000256" key="5">
    <source>
        <dbReference type="SAM" id="MobiDB-lite"/>
    </source>
</evidence>
<evidence type="ECO:0008006" key="9">
    <source>
        <dbReference type="Google" id="ProtNLM"/>
    </source>
</evidence>
<feature type="transmembrane region" description="Helical" evidence="6">
    <location>
        <begin position="110"/>
        <end position="129"/>
    </location>
</feature>
<dbReference type="InterPro" id="IPR019109">
    <property type="entry name" value="MamF_MmsF"/>
</dbReference>
<comment type="subcellular location">
    <subcellularLocation>
        <location evidence="1">Membrane</location>
        <topology evidence="1">Multi-pass membrane protein</topology>
    </subcellularLocation>
</comment>
<feature type="transmembrane region" description="Helical" evidence="6">
    <location>
        <begin position="141"/>
        <end position="162"/>
    </location>
</feature>
<feature type="region of interest" description="Disordered" evidence="5">
    <location>
        <begin position="56"/>
        <end position="96"/>
    </location>
</feature>
<protein>
    <recommendedName>
        <fullName evidence="9">Tic20 family protein</fullName>
    </recommendedName>
</protein>
<evidence type="ECO:0000313" key="7">
    <source>
        <dbReference type="EMBL" id="PFG15745.1"/>
    </source>
</evidence>
<dbReference type="Proteomes" id="UP000226079">
    <property type="component" value="Unassembled WGS sequence"/>
</dbReference>
<keyword evidence="8" id="KW-1185">Reference proteome</keyword>
<feature type="transmembrane region" description="Helical" evidence="6">
    <location>
        <begin position="168"/>
        <end position="191"/>
    </location>
</feature>
<evidence type="ECO:0000313" key="8">
    <source>
        <dbReference type="Proteomes" id="UP000226079"/>
    </source>
</evidence>
<dbReference type="EMBL" id="PDJC01000001">
    <property type="protein sequence ID" value="PFG15745.1"/>
    <property type="molecule type" value="Genomic_DNA"/>
</dbReference>
<comment type="caution">
    <text evidence="7">The sequence shown here is derived from an EMBL/GenBank/DDBJ whole genome shotgun (WGS) entry which is preliminary data.</text>
</comment>
<reference evidence="7 8" key="1">
    <citation type="submission" date="2017-10" db="EMBL/GenBank/DDBJ databases">
        <title>Sequencing the genomes of 1000 actinobacteria strains.</title>
        <authorList>
            <person name="Klenk H.-P."/>
        </authorList>
    </citation>
    <scope>NUCLEOTIDE SEQUENCE [LARGE SCALE GENOMIC DNA]</scope>
    <source>
        <strain evidence="7 8">DSM 15597</strain>
    </source>
</reference>
<name>A0A2A9CNT6_9ACTN</name>
<proteinExistence type="predicted"/>
<evidence type="ECO:0000256" key="2">
    <source>
        <dbReference type="ARBA" id="ARBA00022692"/>
    </source>
</evidence>
<sequence>MHLYQPAVETSISPALPMPRNAYSTPSESEFRPAQTAKSNPYPCGALQRYLVHMTQTPSNGEPGADQTPDFNIGDPVAPQAPDSSVPPPYTQPSFGGSAPAAGDTTFASMAHWLSILISFIGPLIIWLTKGEQDKFVKDHAVEALNFNITLIIGYVISYILVAVSFGLLFFLPFLVWVVGLIFQIQGAIAANSGKTYKYPFALRLVK</sequence>
<dbReference type="AlphaFoldDB" id="A0A2A9CNT6"/>
<keyword evidence="4 6" id="KW-0472">Membrane</keyword>
<keyword evidence="3 6" id="KW-1133">Transmembrane helix</keyword>
<dbReference type="Pfam" id="PF09685">
    <property type="entry name" value="MamF_MmsF"/>
    <property type="match status" value="1"/>
</dbReference>
<evidence type="ECO:0000256" key="4">
    <source>
        <dbReference type="ARBA" id="ARBA00023136"/>
    </source>
</evidence>
<feature type="region of interest" description="Disordered" evidence="5">
    <location>
        <begin position="1"/>
        <end position="40"/>
    </location>
</feature>